<dbReference type="PROSITE" id="PS00995">
    <property type="entry name" value="TCP1_3"/>
    <property type="match status" value="1"/>
</dbReference>
<keyword evidence="6 10" id="KW-0547">Nucleotide-binding</keyword>
<keyword evidence="8 10" id="KW-0143">Chaperone</keyword>
<dbReference type="RefSeq" id="XP_013239405.1">
    <property type="nucleotide sequence ID" value="XM_013383951.1"/>
</dbReference>
<keyword evidence="7 10" id="KW-0067">ATP-binding</keyword>
<comment type="function">
    <text evidence="1">Molecular chaperone; assists the folding of proteins upon ATP hydrolysis.</text>
</comment>
<dbReference type="OrthoDB" id="10248520at2759"/>
<dbReference type="GO" id="GO:0016887">
    <property type="term" value="F:ATP hydrolysis activity"/>
    <property type="evidence" value="ECO:0007669"/>
    <property type="project" value="InterPro"/>
</dbReference>
<comment type="subunit">
    <text evidence="4">Component of the T-complex protein 1 (TCP1) complex.</text>
</comment>
<protein>
    <recommendedName>
        <fullName evidence="9">CCT-beta</fullName>
    </recommendedName>
</protein>
<dbReference type="Pfam" id="PF00118">
    <property type="entry name" value="Cpn60_TCP1"/>
    <property type="match status" value="1"/>
</dbReference>
<proteinExistence type="inferred from homology"/>
<comment type="similarity">
    <text evidence="3 10">Belongs to the TCP-1 chaperonin family.</text>
</comment>
<evidence type="ECO:0000256" key="2">
    <source>
        <dbReference type="ARBA" id="ARBA00004496"/>
    </source>
</evidence>
<dbReference type="Proteomes" id="UP000029725">
    <property type="component" value="Unassembled WGS sequence"/>
</dbReference>
<dbReference type="Gene3D" id="1.10.560.10">
    <property type="entry name" value="GroEL-like equatorial domain"/>
    <property type="match status" value="1"/>
</dbReference>
<dbReference type="VEuPathDB" id="MicrosporidiaDB:DI09_11p230"/>
<dbReference type="HOGENOM" id="CLU_008891_6_2_1"/>
<reference evidence="12 13" key="1">
    <citation type="submission" date="2014-04" db="EMBL/GenBank/DDBJ databases">
        <title>A new species of microsporidia sheds light on the evolution of extreme parasitism.</title>
        <authorList>
            <person name="Haag K.L."/>
            <person name="James T.Y."/>
            <person name="Larsson R."/>
            <person name="Schaer T.M."/>
            <person name="Refardt D."/>
            <person name="Pombert J.-F."/>
            <person name="Ebert D."/>
        </authorList>
    </citation>
    <scope>NUCLEOTIDE SEQUENCE [LARGE SCALE GENOMIC DNA]</scope>
    <source>
        <strain evidence="12 13">UGP3</strain>
        <tissue evidence="12">Spores</tissue>
    </source>
</reference>
<dbReference type="PRINTS" id="PR00304">
    <property type="entry name" value="TCOMPLEXTCP1"/>
</dbReference>
<dbReference type="InterPro" id="IPR027413">
    <property type="entry name" value="GROEL-like_equatorial_sf"/>
</dbReference>
<gene>
    <name evidence="12" type="ORF">DI09_11p230</name>
</gene>
<comment type="subcellular location">
    <subcellularLocation>
        <location evidence="2">Cytoplasm</location>
    </subcellularLocation>
</comment>
<evidence type="ECO:0000256" key="4">
    <source>
        <dbReference type="ARBA" id="ARBA00011381"/>
    </source>
</evidence>
<dbReference type="Gene3D" id="3.50.7.10">
    <property type="entry name" value="GroEL"/>
    <property type="match status" value="1"/>
</dbReference>
<evidence type="ECO:0000256" key="10">
    <source>
        <dbReference type="RuleBase" id="RU004187"/>
    </source>
</evidence>
<evidence type="ECO:0000256" key="1">
    <source>
        <dbReference type="ARBA" id="ARBA00002912"/>
    </source>
</evidence>
<evidence type="ECO:0000256" key="3">
    <source>
        <dbReference type="ARBA" id="ARBA00008020"/>
    </source>
</evidence>
<keyword evidence="13" id="KW-1185">Reference proteome</keyword>
<feature type="coiled-coil region" evidence="11">
    <location>
        <begin position="264"/>
        <end position="291"/>
    </location>
</feature>
<name>A0A098VV49_9MICR</name>
<dbReference type="GO" id="GO:0005524">
    <property type="term" value="F:ATP binding"/>
    <property type="evidence" value="ECO:0007669"/>
    <property type="project" value="UniProtKB-KW"/>
</dbReference>
<dbReference type="Gene3D" id="3.30.260.10">
    <property type="entry name" value="TCP-1-like chaperonin intermediate domain"/>
    <property type="match status" value="1"/>
</dbReference>
<dbReference type="InterPro" id="IPR017998">
    <property type="entry name" value="Chaperone_TCP-1"/>
</dbReference>
<dbReference type="InterPro" id="IPR027409">
    <property type="entry name" value="GroEL-like_apical_dom_sf"/>
</dbReference>
<sequence length="558" mass="60592">MPTSLAPVQILQQEATEERAENARLNIFVGAIAVGDLVRNTLGPKGMDKILISARDNSMSVTNDGATILKSIHLENAAAKILVEISKVQDDEVGDGTTSVCILAAELLREAEKLISMKIHPQTIIEGYRAAAAVPRTCNLSYRNDPVLFRRDLVNIAKTTLSSKVLAAEKEYFAEMAVDAVLRLGDGDHVNLDMIQIIKKAGGRLRESFLSEGFIIDKRMIGPITKVAWLLFYLQITDARILVANTPLDTDKIKVFGSRMRVESSEALAALERAEREKMRLKIEVMKAMKINCIVNRQLIYSWPAQLLADAGIAVIEHADFDGVERLAFVTGAQIASYFGQAHNNADASASESEPASAMKALRLGSASVVEEILVGGERLTRFSGVKGADGHGACTIVLRGSSRQMLDEAERSMHDALCVLVQAVRHDTRTVLGAGCIEMHMSRAVDEIAAKTPGKQAFAIEAFSRALRMIPTILSENAGLDTPQLVSQLRAAHAANLSTFGLDLNQGRITDVSALGITESARLKRQVLSSATEAAEMVIRVDDIIKSAPRPRSERCQ</sequence>
<dbReference type="EMBL" id="JMKJ01000022">
    <property type="protein sequence ID" value="KGG52978.1"/>
    <property type="molecule type" value="Genomic_DNA"/>
</dbReference>
<evidence type="ECO:0000313" key="12">
    <source>
        <dbReference type="EMBL" id="KGG52978.1"/>
    </source>
</evidence>
<dbReference type="PANTHER" id="PTHR11353">
    <property type="entry name" value="CHAPERONIN"/>
    <property type="match status" value="1"/>
</dbReference>
<comment type="caution">
    <text evidence="12">The sequence shown here is derived from an EMBL/GenBank/DDBJ whole genome shotgun (WGS) entry which is preliminary data.</text>
</comment>
<evidence type="ECO:0000256" key="7">
    <source>
        <dbReference type="ARBA" id="ARBA00022840"/>
    </source>
</evidence>
<dbReference type="SUPFAM" id="SSF54849">
    <property type="entry name" value="GroEL-intermediate domain like"/>
    <property type="match status" value="1"/>
</dbReference>
<dbReference type="NCBIfam" id="TIGR02341">
    <property type="entry name" value="chap_CCT_beta"/>
    <property type="match status" value="1"/>
</dbReference>
<dbReference type="GeneID" id="25258132"/>
<evidence type="ECO:0000256" key="9">
    <source>
        <dbReference type="ARBA" id="ARBA00033237"/>
    </source>
</evidence>
<evidence type="ECO:0000256" key="8">
    <source>
        <dbReference type="ARBA" id="ARBA00023186"/>
    </source>
</evidence>
<dbReference type="PROSITE" id="PS00751">
    <property type="entry name" value="TCP1_2"/>
    <property type="match status" value="1"/>
</dbReference>
<dbReference type="GO" id="GO:0005832">
    <property type="term" value="C:chaperonin-containing T-complex"/>
    <property type="evidence" value="ECO:0007669"/>
    <property type="project" value="InterPro"/>
</dbReference>
<dbReference type="AlphaFoldDB" id="A0A098VV49"/>
<organism evidence="12 13">
    <name type="scientific">Mitosporidium daphniae</name>
    <dbReference type="NCBI Taxonomy" id="1485682"/>
    <lineage>
        <taxon>Eukaryota</taxon>
        <taxon>Fungi</taxon>
        <taxon>Fungi incertae sedis</taxon>
        <taxon>Microsporidia</taxon>
        <taxon>Mitosporidium</taxon>
    </lineage>
</organism>
<evidence type="ECO:0000313" key="13">
    <source>
        <dbReference type="Proteomes" id="UP000029725"/>
    </source>
</evidence>
<evidence type="ECO:0000256" key="6">
    <source>
        <dbReference type="ARBA" id="ARBA00022741"/>
    </source>
</evidence>
<keyword evidence="5" id="KW-0963">Cytoplasm</keyword>
<evidence type="ECO:0000256" key="5">
    <source>
        <dbReference type="ARBA" id="ARBA00022490"/>
    </source>
</evidence>
<dbReference type="SUPFAM" id="SSF48592">
    <property type="entry name" value="GroEL equatorial domain-like"/>
    <property type="match status" value="1"/>
</dbReference>
<dbReference type="InterPro" id="IPR002423">
    <property type="entry name" value="Cpn60/GroEL/TCP-1"/>
</dbReference>
<dbReference type="InterPro" id="IPR027410">
    <property type="entry name" value="TCP-1-like_intermed_sf"/>
</dbReference>
<dbReference type="InterPro" id="IPR012716">
    <property type="entry name" value="Chap_CCT_beta"/>
</dbReference>
<dbReference type="SUPFAM" id="SSF52029">
    <property type="entry name" value="GroEL apical domain-like"/>
    <property type="match status" value="1"/>
</dbReference>
<keyword evidence="11" id="KW-0175">Coiled coil</keyword>
<dbReference type="InterPro" id="IPR002194">
    <property type="entry name" value="Chaperonin_TCP-1_CS"/>
</dbReference>
<evidence type="ECO:0000256" key="11">
    <source>
        <dbReference type="SAM" id="Coils"/>
    </source>
</evidence>
<dbReference type="GO" id="GO:0140662">
    <property type="term" value="F:ATP-dependent protein folding chaperone"/>
    <property type="evidence" value="ECO:0007669"/>
    <property type="project" value="InterPro"/>
</dbReference>
<accession>A0A098VV49</accession>
<dbReference type="GO" id="GO:0051082">
    <property type="term" value="F:unfolded protein binding"/>
    <property type="evidence" value="ECO:0007669"/>
    <property type="project" value="InterPro"/>
</dbReference>
<dbReference type="FunFam" id="1.10.560.10:FF:000017">
    <property type="entry name" value="T-complex protein 1 subunit eta"/>
    <property type="match status" value="1"/>
</dbReference>